<evidence type="ECO:0000313" key="2">
    <source>
        <dbReference type="EMBL" id="MFC5747462.1"/>
    </source>
</evidence>
<accession>A0ABW0ZYH8</accession>
<protein>
    <submittedName>
        <fullName evidence="2">Nuclear transport factor 2 family protein</fullName>
    </submittedName>
</protein>
<proteinExistence type="predicted"/>
<keyword evidence="3" id="KW-1185">Reference proteome</keyword>
<gene>
    <name evidence="2" type="ORF">ACFPZN_17670</name>
</gene>
<dbReference type="EMBL" id="JBHSON010000022">
    <property type="protein sequence ID" value="MFC5747462.1"/>
    <property type="molecule type" value="Genomic_DNA"/>
</dbReference>
<dbReference type="InterPro" id="IPR032710">
    <property type="entry name" value="NTF2-like_dom_sf"/>
</dbReference>
<dbReference type="SUPFAM" id="SSF54427">
    <property type="entry name" value="NTF2-like"/>
    <property type="match status" value="1"/>
</dbReference>
<organism evidence="2 3">
    <name type="scientific">Actinomadura rugatobispora</name>
    <dbReference type="NCBI Taxonomy" id="1994"/>
    <lineage>
        <taxon>Bacteria</taxon>
        <taxon>Bacillati</taxon>
        <taxon>Actinomycetota</taxon>
        <taxon>Actinomycetes</taxon>
        <taxon>Streptosporangiales</taxon>
        <taxon>Thermomonosporaceae</taxon>
        <taxon>Actinomadura</taxon>
    </lineage>
</organism>
<reference evidence="3" key="1">
    <citation type="journal article" date="2019" name="Int. J. Syst. Evol. Microbiol.">
        <title>The Global Catalogue of Microorganisms (GCM) 10K type strain sequencing project: providing services to taxonomists for standard genome sequencing and annotation.</title>
        <authorList>
            <consortium name="The Broad Institute Genomics Platform"/>
            <consortium name="The Broad Institute Genome Sequencing Center for Infectious Disease"/>
            <person name="Wu L."/>
            <person name="Ma J."/>
        </authorList>
    </citation>
    <scope>NUCLEOTIDE SEQUENCE [LARGE SCALE GENOMIC DNA]</scope>
    <source>
        <strain evidence="3">KCTC 42087</strain>
    </source>
</reference>
<dbReference type="Pfam" id="PF14534">
    <property type="entry name" value="DUF4440"/>
    <property type="match status" value="1"/>
</dbReference>
<comment type="caution">
    <text evidence="2">The sequence shown here is derived from an EMBL/GenBank/DDBJ whole genome shotgun (WGS) entry which is preliminary data.</text>
</comment>
<feature type="domain" description="DUF4440" evidence="1">
    <location>
        <begin position="6"/>
        <end position="112"/>
    </location>
</feature>
<sequence length="128" mass="14376">MTSQQIRAQEDIRYQAMLDADIATLDRLFDEALVYTHSSGLVDGKKTYLEGVRDATFDYRSIVRSDETILVRGDHALVSNRCRMDIYVSGVRKALDNHVLAVWSKAGDGAWRFLALHSTPVGDHAPRP</sequence>
<dbReference type="InterPro" id="IPR027843">
    <property type="entry name" value="DUF4440"/>
</dbReference>
<dbReference type="Gene3D" id="3.10.450.50">
    <property type="match status" value="1"/>
</dbReference>
<name>A0ABW0ZYH8_9ACTN</name>
<evidence type="ECO:0000259" key="1">
    <source>
        <dbReference type="Pfam" id="PF14534"/>
    </source>
</evidence>
<dbReference type="Proteomes" id="UP001596074">
    <property type="component" value="Unassembled WGS sequence"/>
</dbReference>
<evidence type="ECO:0000313" key="3">
    <source>
        <dbReference type="Proteomes" id="UP001596074"/>
    </source>
</evidence>
<dbReference type="RefSeq" id="WP_378283081.1">
    <property type="nucleotide sequence ID" value="NZ_JBHSON010000022.1"/>
</dbReference>